<keyword evidence="10 12" id="KW-0472">Membrane</keyword>
<organism evidence="14">
    <name type="scientific">Lotharella oceanica</name>
    <dbReference type="NCBI Taxonomy" id="641309"/>
    <lineage>
        <taxon>Eukaryota</taxon>
        <taxon>Sar</taxon>
        <taxon>Rhizaria</taxon>
        <taxon>Cercozoa</taxon>
        <taxon>Chlorarachniophyceae</taxon>
        <taxon>Lotharella</taxon>
    </lineage>
</organism>
<comment type="subcellular location">
    <subcellularLocation>
        <location evidence="1">Membrane</location>
        <topology evidence="1">Multi-pass membrane protein</topology>
    </subcellularLocation>
</comment>
<dbReference type="GO" id="GO:0008076">
    <property type="term" value="C:voltage-gated potassium channel complex"/>
    <property type="evidence" value="ECO:0007669"/>
    <property type="project" value="InterPro"/>
</dbReference>
<keyword evidence="8 12" id="KW-1133">Transmembrane helix</keyword>
<evidence type="ECO:0000313" key="14">
    <source>
        <dbReference type="EMBL" id="CAD9777019.1"/>
    </source>
</evidence>
<protein>
    <recommendedName>
        <fullName evidence="13">Ion transport domain-containing protein</fullName>
    </recommendedName>
</protein>
<keyword evidence="9" id="KW-0406">Ion transport</keyword>
<dbReference type="PANTHER" id="PTHR11537:SF254">
    <property type="entry name" value="POTASSIUM VOLTAGE-GATED CHANNEL PROTEIN SHAB"/>
    <property type="match status" value="1"/>
</dbReference>
<feature type="transmembrane region" description="Helical" evidence="12">
    <location>
        <begin position="244"/>
        <end position="264"/>
    </location>
</feature>
<keyword evidence="3" id="KW-0633">Potassium transport</keyword>
<reference evidence="14" key="1">
    <citation type="submission" date="2021-01" db="EMBL/GenBank/DDBJ databases">
        <authorList>
            <person name="Corre E."/>
            <person name="Pelletier E."/>
            <person name="Niang G."/>
            <person name="Scheremetjew M."/>
            <person name="Finn R."/>
            <person name="Kale V."/>
            <person name="Holt S."/>
            <person name="Cochrane G."/>
            <person name="Meng A."/>
            <person name="Brown T."/>
            <person name="Cohen L."/>
        </authorList>
    </citation>
    <scope>NUCLEOTIDE SEQUENCE</scope>
    <source>
        <strain evidence="14">CCMP622</strain>
    </source>
</reference>
<evidence type="ECO:0000256" key="12">
    <source>
        <dbReference type="SAM" id="Phobius"/>
    </source>
</evidence>
<evidence type="ECO:0000256" key="6">
    <source>
        <dbReference type="ARBA" id="ARBA00022882"/>
    </source>
</evidence>
<sequence>MAAIAGPMALHRPPPVLGPAATWLRTHPAIAPLPSLHRGRLLTRASDYDKIEGGSERESRDDVETEGAELLKEKQQQQQQPAELLPFASAVEKALATPKFELASGALVIASIFVVAFQTLDLKDDVLQRTDQVENLVCLYFLVEYLARWYSVGFNPTYLFKPLNIIDLLSFTPLILTTMMLNMNYDEGLNPTETIAEAAGPLTILRLLRVLRLQRYLVDFETFRDLEMALGLQPSQVRPYQLQFARVILSLCTLFFTSAGLIYLTESGVNPDIPNFFAALYFGLTTLTTVGFGDIAPVTPEGKLVVCLSIILGVSIIPVQLTGLAEAFMAAQADPGAMAGGVNARGMRGMRGGRRSGGAGIAETYTPCRSCKVAPHRLDAQFCWRCGAELRRDDDG</sequence>
<name>A0A7S2XGX7_9EUKA</name>
<evidence type="ECO:0000256" key="10">
    <source>
        <dbReference type="ARBA" id="ARBA00023136"/>
    </source>
</evidence>
<evidence type="ECO:0000256" key="11">
    <source>
        <dbReference type="ARBA" id="ARBA00023303"/>
    </source>
</evidence>
<gene>
    <name evidence="14" type="ORF">LSP00402_LOCUS21034</name>
</gene>
<feature type="transmembrane region" description="Helical" evidence="12">
    <location>
        <begin position="276"/>
        <end position="296"/>
    </location>
</feature>
<feature type="domain" description="Ion transport" evidence="13">
    <location>
        <begin position="100"/>
        <end position="316"/>
    </location>
</feature>
<dbReference type="Gene3D" id="1.10.287.70">
    <property type="match status" value="1"/>
</dbReference>
<accession>A0A7S2XGX7</accession>
<dbReference type="InterPro" id="IPR027359">
    <property type="entry name" value="Volt_channel_dom_sf"/>
</dbReference>
<evidence type="ECO:0000256" key="2">
    <source>
        <dbReference type="ARBA" id="ARBA00022448"/>
    </source>
</evidence>
<evidence type="ECO:0000256" key="8">
    <source>
        <dbReference type="ARBA" id="ARBA00022989"/>
    </source>
</evidence>
<evidence type="ECO:0000259" key="13">
    <source>
        <dbReference type="Pfam" id="PF00520"/>
    </source>
</evidence>
<dbReference type="GO" id="GO:0001508">
    <property type="term" value="P:action potential"/>
    <property type="evidence" value="ECO:0007669"/>
    <property type="project" value="TreeGrafter"/>
</dbReference>
<evidence type="ECO:0000256" key="3">
    <source>
        <dbReference type="ARBA" id="ARBA00022538"/>
    </source>
</evidence>
<keyword evidence="11" id="KW-0407">Ion channel</keyword>
<evidence type="ECO:0000256" key="5">
    <source>
        <dbReference type="ARBA" id="ARBA00022826"/>
    </source>
</evidence>
<keyword evidence="5" id="KW-0631">Potassium channel</keyword>
<dbReference type="EMBL" id="HBHP01034158">
    <property type="protein sequence ID" value="CAD9777019.1"/>
    <property type="molecule type" value="Transcribed_RNA"/>
</dbReference>
<proteinExistence type="predicted"/>
<evidence type="ECO:0000256" key="4">
    <source>
        <dbReference type="ARBA" id="ARBA00022692"/>
    </source>
</evidence>
<evidence type="ECO:0000256" key="7">
    <source>
        <dbReference type="ARBA" id="ARBA00022958"/>
    </source>
</evidence>
<keyword evidence="2" id="KW-0813">Transport</keyword>
<keyword evidence="6" id="KW-0851">Voltage-gated channel</keyword>
<dbReference type="AlphaFoldDB" id="A0A7S2XGX7"/>
<feature type="transmembrane region" description="Helical" evidence="12">
    <location>
        <begin position="302"/>
        <end position="321"/>
    </location>
</feature>
<evidence type="ECO:0000256" key="1">
    <source>
        <dbReference type="ARBA" id="ARBA00004141"/>
    </source>
</evidence>
<dbReference type="Pfam" id="PF00520">
    <property type="entry name" value="Ion_trans"/>
    <property type="match status" value="1"/>
</dbReference>
<dbReference type="GO" id="GO:0005249">
    <property type="term" value="F:voltage-gated potassium channel activity"/>
    <property type="evidence" value="ECO:0007669"/>
    <property type="project" value="InterPro"/>
</dbReference>
<dbReference type="InterPro" id="IPR028325">
    <property type="entry name" value="VG_K_chnl"/>
</dbReference>
<dbReference type="PRINTS" id="PR00169">
    <property type="entry name" value="KCHANNEL"/>
</dbReference>
<dbReference type="SUPFAM" id="SSF81324">
    <property type="entry name" value="Voltage-gated potassium channels"/>
    <property type="match status" value="1"/>
</dbReference>
<dbReference type="PANTHER" id="PTHR11537">
    <property type="entry name" value="VOLTAGE-GATED POTASSIUM CHANNEL"/>
    <property type="match status" value="1"/>
</dbReference>
<evidence type="ECO:0000256" key="9">
    <source>
        <dbReference type="ARBA" id="ARBA00023065"/>
    </source>
</evidence>
<keyword evidence="4 12" id="KW-0812">Transmembrane</keyword>
<dbReference type="InterPro" id="IPR005821">
    <property type="entry name" value="Ion_trans_dom"/>
</dbReference>
<dbReference type="Gene3D" id="1.20.120.350">
    <property type="entry name" value="Voltage-gated potassium channels. Chain C"/>
    <property type="match status" value="1"/>
</dbReference>
<keyword evidence="7" id="KW-0630">Potassium</keyword>